<keyword evidence="2" id="KW-0677">Repeat</keyword>
<dbReference type="SUPFAM" id="SSF63520">
    <property type="entry name" value="PTS-regulatory domain, PRD"/>
    <property type="match status" value="2"/>
</dbReference>
<dbReference type="InterPro" id="IPR036388">
    <property type="entry name" value="WH-like_DNA-bd_sf"/>
</dbReference>
<dbReference type="RefSeq" id="WP_177170568.1">
    <property type="nucleotide sequence ID" value="NZ_FNYW01000048.1"/>
</dbReference>
<dbReference type="SUPFAM" id="SSF55804">
    <property type="entry name" value="Phoshotransferase/anion transport protein"/>
    <property type="match status" value="1"/>
</dbReference>
<name>A0A1H6V888_9LACT</name>
<dbReference type="GO" id="GO:0008982">
    <property type="term" value="F:protein-N(PI)-phosphohistidine-sugar phosphotransferase activity"/>
    <property type="evidence" value="ECO:0007669"/>
    <property type="project" value="InterPro"/>
</dbReference>
<dbReference type="PROSITE" id="PS51372">
    <property type="entry name" value="PRD_2"/>
    <property type="match status" value="2"/>
</dbReference>
<keyword evidence="5" id="KW-0804">Transcription</keyword>
<dbReference type="PANTHER" id="PTHR30185:SF13">
    <property type="entry name" value="LICABCH OPERON REGULATOR-RELATED"/>
    <property type="match status" value="1"/>
</dbReference>
<dbReference type="SUPFAM" id="SSF52794">
    <property type="entry name" value="PTS system IIB component-like"/>
    <property type="match status" value="1"/>
</dbReference>
<feature type="domain" description="PRD" evidence="8">
    <location>
        <begin position="293"/>
        <end position="403"/>
    </location>
</feature>
<dbReference type="InterPro" id="IPR011608">
    <property type="entry name" value="PRD"/>
</dbReference>
<sequence length="638" mass="74580">MNNSHLSLINLIYKNEYIKHNEVMKILGWSRYKINKKIDEANDFFVEKNINIEISYKARIGLSIKGNSEEAENILERLEYEINETKDQRIVQVLSILLDAKGYIKIQQLANALYVSRTTIENVLENVRKLLEEYNIELIGSKNGIRLNVNERHKRQLIADVINSYKSKLVALENHKEKFQISLNFSNDVKKFINFNIVNDVVDIVSEFIAETNLYLTEYEFNSITIHISIMLDRIKKDFIVSPDALETELEPNTQMLIYKIETIFDIKLPQNEKENIDFYIKLIQQNNYNKSEYENKREYDKSTQLNEYREVTKMILSDIYPDNELIDDLSIHLKSAINRLKNNMSIRNPYLHLIKTQFIQSFETSKQIVATLESKMNISFDEDEIAYIAIHIQSFFERRKNSNNNDVILVCSSGYGTSKLLEQRLKNVFKEKINIVDVIGINKLNNMNIKDQLIITTVPIRSNQKNVVYVSPLLTNEDIESIGNLIISQNSHKKHFLRLLSNNLFDIDEYELTQEEVIKKLVKKTNDNNYTSTGVYQSIMNREKLSSTSMGLFAMPHAEIKYIKKPAIYVYINKEGVLWGNEKVNIVFLFLINQDIKNNINDVYKVFNEIIDSKELLSKLSAANDYDEFIRIITKEV</sequence>
<dbReference type="PANTHER" id="PTHR30185">
    <property type="entry name" value="CRYPTIC BETA-GLUCOSIDE BGL OPERON ANTITERMINATOR"/>
    <property type="match status" value="1"/>
</dbReference>
<dbReference type="EMBL" id="FNYW01000048">
    <property type="protein sequence ID" value="SEJ00849.1"/>
    <property type="molecule type" value="Genomic_DNA"/>
</dbReference>
<dbReference type="PROSITE" id="PS51099">
    <property type="entry name" value="PTS_EIIB_TYPE_2"/>
    <property type="match status" value="1"/>
</dbReference>
<keyword evidence="10" id="KW-1185">Reference proteome</keyword>
<protein>
    <submittedName>
        <fullName evidence="9">Transcriptional antiterminator</fullName>
    </submittedName>
</protein>
<keyword evidence="1" id="KW-0808">Transferase</keyword>
<dbReference type="Gene3D" id="1.10.1790.10">
    <property type="entry name" value="PRD domain"/>
    <property type="match status" value="1"/>
</dbReference>
<dbReference type="InterPro" id="IPR007737">
    <property type="entry name" value="Mga_HTH"/>
</dbReference>
<feature type="domain" description="PRD" evidence="8">
    <location>
        <begin position="192"/>
        <end position="291"/>
    </location>
</feature>
<dbReference type="InterPro" id="IPR013011">
    <property type="entry name" value="PTS_EIIB_2"/>
</dbReference>
<organism evidence="9 10">
    <name type="scientific">Alkalibacterium gilvum</name>
    <dbReference type="NCBI Taxonomy" id="1130080"/>
    <lineage>
        <taxon>Bacteria</taxon>
        <taxon>Bacillati</taxon>
        <taxon>Bacillota</taxon>
        <taxon>Bacilli</taxon>
        <taxon>Lactobacillales</taxon>
        <taxon>Carnobacteriaceae</taxon>
        <taxon>Alkalibacterium</taxon>
    </lineage>
</organism>
<evidence type="ECO:0000313" key="9">
    <source>
        <dbReference type="EMBL" id="SEJ00849.1"/>
    </source>
</evidence>
<feature type="domain" description="PTS EIIA type-2" evidence="6">
    <location>
        <begin position="499"/>
        <end position="637"/>
    </location>
</feature>
<proteinExistence type="predicted"/>
<dbReference type="AlphaFoldDB" id="A0A1H6V888"/>
<dbReference type="GO" id="GO:0009401">
    <property type="term" value="P:phosphoenolpyruvate-dependent sugar phosphotransferase system"/>
    <property type="evidence" value="ECO:0007669"/>
    <property type="project" value="InterPro"/>
</dbReference>
<reference evidence="10" key="1">
    <citation type="submission" date="2016-10" db="EMBL/GenBank/DDBJ databases">
        <authorList>
            <person name="Varghese N."/>
            <person name="Submissions S."/>
        </authorList>
    </citation>
    <scope>NUCLEOTIDE SEQUENCE [LARGE SCALE GENOMIC DNA]</scope>
    <source>
        <strain evidence="10">DSM 25751</strain>
    </source>
</reference>
<feature type="domain" description="PTS EIIB type-2" evidence="7">
    <location>
        <begin position="406"/>
        <end position="495"/>
    </location>
</feature>
<evidence type="ECO:0000313" key="10">
    <source>
        <dbReference type="Proteomes" id="UP000198564"/>
    </source>
</evidence>
<dbReference type="Gene3D" id="1.10.10.10">
    <property type="entry name" value="Winged helix-like DNA-binding domain superfamily/Winged helix DNA-binding domain"/>
    <property type="match status" value="1"/>
</dbReference>
<dbReference type="Pfam" id="PF02302">
    <property type="entry name" value="PTS_IIB"/>
    <property type="match status" value="1"/>
</dbReference>
<dbReference type="Proteomes" id="UP000198564">
    <property type="component" value="Unassembled WGS sequence"/>
</dbReference>
<evidence type="ECO:0000256" key="2">
    <source>
        <dbReference type="ARBA" id="ARBA00022737"/>
    </source>
</evidence>
<evidence type="ECO:0000256" key="1">
    <source>
        <dbReference type="ARBA" id="ARBA00022679"/>
    </source>
</evidence>
<dbReference type="Pfam" id="PF00874">
    <property type="entry name" value="PRD"/>
    <property type="match status" value="1"/>
</dbReference>
<dbReference type="InterPro" id="IPR002178">
    <property type="entry name" value="PTS_EIIA_type-2_dom"/>
</dbReference>
<dbReference type="Gene3D" id="3.40.930.10">
    <property type="entry name" value="Mannitol-specific EII, Chain A"/>
    <property type="match status" value="1"/>
</dbReference>
<evidence type="ECO:0000256" key="4">
    <source>
        <dbReference type="ARBA" id="ARBA00023159"/>
    </source>
</evidence>
<evidence type="ECO:0000259" key="7">
    <source>
        <dbReference type="PROSITE" id="PS51099"/>
    </source>
</evidence>
<dbReference type="InterPro" id="IPR003501">
    <property type="entry name" value="PTS_EIIB_2/3"/>
</dbReference>
<dbReference type="Pfam" id="PF00359">
    <property type="entry name" value="PTS_EIIA_2"/>
    <property type="match status" value="1"/>
</dbReference>
<dbReference type="GO" id="GO:0006355">
    <property type="term" value="P:regulation of DNA-templated transcription"/>
    <property type="evidence" value="ECO:0007669"/>
    <property type="project" value="InterPro"/>
</dbReference>
<evidence type="ECO:0000256" key="3">
    <source>
        <dbReference type="ARBA" id="ARBA00023015"/>
    </source>
</evidence>
<keyword evidence="4" id="KW-0010">Activator</keyword>
<dbReference type="Gene3D" id="3.40.50.2300">
    <property type="match status" value="1"/>
</dbReference>
<evidence type="ECO:0000259" key="8">
    <source>
        <dbReference type="PROSITE" id="PS51372"/>
    </source>
</evidence>
<accession>A0A1H6V888</accession>
<keyword evidence="3" id="KW-0805">Transcription regulation</keyword>
<dbReference type="PROSITE" id="PS51094">
    <property type="entry name" value="PTS_EIIA_TYPE_2"/>
    <property type="match status" value="1"/>
</dbReference>
<dbReference type="InterPro" id="IPR036095">
    <property type="entry name" value="PTS_EIIB-like_sf"/>
</dbReference>
<dbReference type="STRING" id="1130080.SAMN04488113_1485"/>
<dbReference type="InterPro" id="IPR016152">
    <property type="entry name" value="PTrfase/Anion_transptr"/>
</dbReference>
<gene>
    <name evidence="9" type="ORF">SAMN04488113_1485</name>
</gene>
<evidence type="ECO:0000259" key="6">
    <source>
        <dbReference type="PROSITE" id="PS51094"/>
    </source>
</evidence>
<evidence type="ECO:0000256" key="5">
    <source>
        <dbReference type="ARBA" id="ARBA00023163"/>
    </source>
</evidence>
<dbReference type="CDD" id="cd05568">
    <property type="entry name" value="PTS_IIB_bgl_like"/>
    <property type="match status" value="1"/>
</dbReference>
<dbReference type="InterPro" id="IPR050661">
    <property type="entry name" value="BglG_antiterminators"/>
</dbReference>
<dbReference type="Pfam" id="PF05043">
    <property type="entry name" value="Mga"/>
    <property type="match status" value="1"/>
</dbReference>
<dbReference type="InterPro" id="IPR036634">
    <property type="entry name" value="PRD_sf"/>
</dbReference>